<evidence type="ECO:0000313" key="2">
    <source>
        <dbReference type="EMBL" id="ALL40997.1"/>
    </source>
</evidence>
<gene>
    <name evidence="3" type="ORF">PPACK8108_LOCUS1272</name>
</gene>
<reference evidence="3" key="2">
    <citation type="submission" date="2022-06" db="EMBL/GenBank/DDBJ databases">
        <authorList>
            <consortium name="SYNGENTA / RWTH Aachen University"/>
        </authorList>
    </citation>
    <scope>NUCLEOTIDE SEQUENCE</scope>
</reference>
<keyword evidence="1" id="KW-0732">Signal</keyword>
<protein>
    <submittedName>
        <fullName evidence="3">Expressed protein</fullName>
    </submittedName>
</protein>
<feature type="signal peptide" evidence="1">
    <location>
        <begin position="1"/>
        <end position="24"/>
    </location>
</feature>
<organism evidence="2">
    <name type="scientific">Phakopsora pachyrhizi</name>
    <name type="common">Asian soybean rust disease fungus</name>
    <dbReference type="NCBI Taxonomy" id="170000"/>
    <lineage>
        <taxon>Eukaryota</taxon>
        <taxon>Fungi</taxon>
        <taxon>Dikarya</taxon>
        <taxon>Basidiomycota</taxon>
        <taxon>Pucciniomycotina</taxon>
        <taxon>Pucciniomycetes</taxon>
        <taxon>Pucciniales</taxon>
        <taxon>Phakopsoraceae</taxon>
        <taxon>Phakopsora</taxon>
    </lineage>
</organism>
<reference evidence="2" key="1">
    <citation type="submission" date="2015-07" db="EMBL/GenBank/DDBJ databases">
        <title>Elucidating the P. pachyrhizi secretome and potential effectors.</title>
        <authorList>
            <person name="de Carvalho M.C.C.G."/>
            <person name="Nascimento L.C."/>
            <person name="Darben L.M."/>
            <person name="Polizel-Podanosqui A.M."/>
            <person name="Lopes-Caitar V.S."/>
            <person name="Rocha C.S."/>
            <person name="Qi M."/>
            <person name="Carazolle M."/>
            <person name="Kuwahara M.K."/>
            <person name="Pereira G.A.G."/>
            <person name="Abdelnoor R.V."/>
            <person name="Whitham S.A."/>
            <person name="Marcelino-Guimaraes F.C."/>
        </authorList>
    </citation>
    <scope>NUCLEOTIDE SEQUENCE</scope>
</reference>
<sequence length="144" mass="15901">MLSTRVIMKLILLGVFSNLLIVACDEGFNCKDPSKGHPHRLVNATQCVNAIKSFPVINGDFSVSLNPAKSYVRHCGTCKLELSGSEKAKQAGLPLAKDETLIKIKDAVNHCNNDSYGDFSMYNERSKVTVRIDWEYSTKGAYCP</sequence>
<feature type="chain" id="PRO_5044546707" evidence="1">
    <location>
        <begin position="25"/>
        <end position="144"/>
    </location>
</feature>
<dbReference type="PROSITE" id="PS51257">
    <property type="entry name" value="PROKAR_LIPOPROTEIN"/>
    <property type="match status" value="1"/>
</dbReference>
<evidence type="ECO:0000313" key="3">
    <source>
        <dbReference type="EMBL" id="CAH7666904.1"/>
    </source>
</evidence>
<name>A0A0S1MJE9_PHAPC</name>
<evidence type="ECO:0000313" key="4">
    <source>
        <dbReference type="Proteomes" id="UP001153365"/>
    </source>
</evidence>
<keyword evidence="4" id="KW-1185">Reference proteome</keyword>
<proteinExistence type="evidence at transcript level"/>
<dbReference type="EMBL" id="KT246906">
    <property type="protein sequence ID" value="ALL40997.1"/>
    <property type="molecule type" value="mRNA"/>
</dbReference>
<dbReference type="EMBL" id="CALTRL010000174">
    <property type="protein sequence ID" value="CAH7666904.1"/>
    <property type="molecule type" value="Genomic_DNA"/>
</dbReference>
<accession>A0A0S1MJE9</accession>
<dbReference type="AlphaFoldDB" id="A0A0S1MJE9"/>
<dbReference type="Proteomes" id="UP001153365">
    <property type="component" value="Unassembled WGS sequence"/>
</dbReference>
<evidence type="ECO:0000256" key="1">
    <source>
        <dbReference type="SAM" id="SignalP"/>
    </source>
</evidence>